<dbReference type="GO" id="GO:0031262">
    <property type="term" value="C:Ndc80 complex"/>
    <property type="evidence" value="ECO:0007669"/>
    <property type="project" value="InterPro"/>
</dbReference>
<comment type="similarity">
    <text evidence="2 11">Belongs to the SPC25 family.</text>
</comment>
<evidence type="ECO:0000256" key="2">
    <source>
        <dbReference type="ARBA" id="ARBA00006379"/>
    </source>
</evidence>
<feature type="domain" description="Chromosome segregation protein Spc25 C-terminal" evidence="13">
    <location>
        <begin position="163"/>
        <end position="231"/>
    </location>
</feature>
<evidence type="ECO:0000256" key="3">
    <source>
        <dbReference type="ARBA" id="ARBA00013692"/>
    </source>
</evidence>
<protein>
    <recommendedName>
        <fullName evidence="3 11">Kinetochore protein SPC25</fullName>
    </recommendedName>
</protein>
<sequence length="234" mass="27332">MADQDAAPQESSTELAILASNLQQVQHKIMNQWTGKGLDQFLEQYQLSQEQWLQQATDEIKEIKGRLDQLHEESAQNKEAIAIQKRKADEMKLAIEDAAEKRQKLMFEKEQLMKEIQVKSKEIKDEKELLEAQQNATRLRLNELNKAEEFFKDRLGLRFKKLDSENLQFVFTNIDPKDHERVFYFTIKVVGKEYHVTDCSPAVSGMDELLKQLNESNNLMEFVVAIRKKFKKGL</sequence>
<dbReference type="GO" id="GO:0051301">
    <property type="term" value="P:cell division"/>
    <property type="evidence" value="ECO:0007669"/>
    <property type="project" value="UniProtKB-UniRule"/>
</dbReference>
<evidence type="ECO:0000256" key="6">
    <source>
        <dbReference type="ARBA" id="ARBA00022776"/>
    </source>
</evidence>
<dbReference type="PANTHER" id="PTHR14281">
    <property type="entry name" value="KINETOCHORE PROTEIN SPC25-RELATED"/>
    <property type="match status" value="1"/>
</dbReference>
<comment type="subcellular location">
    <subcellularLocation>
        <location evidence="1">Chromosome</location>
        <location evidence="1">Centromere</location>
    </subcellularLocation>
    <subcellularLocation>
        <location evidence="11">Nucleus</location>
    </subcellularLocation>
    <subcellularLocation>
        <location evidence="11">Chromosome</location>
        <location evidence="11">Centromere</location>
        <location evidence="11">Kinetochore</location>
    </subcellularLocation>
</comment>
<dbReference type="EMBL" id="JAIZAY010000003">
    <property type="protein sequence ID" value="KAJ8045230.1"/>
    <property type="molecule type" value="Genomic_DNA"/>
</dbReference>
<feature type="coiled-coil region" evidence="12">
    <location>
        <begin position="53"/>
        <end position="147"/>
    </location>
</feature>
<evidence type="ECO:0000256" key="4">
    <source>
        <dbReference type="ARBA" id="ARBA00022454"/>
    </source>
</evidence>
<comment type="function">
    <text evidence="11">Acts as a component of the essential kinetochore-associated NDC80 complex, which is required for chromosome segregation and spindle checkpoint activity.</text>
</comment>
<dbReference type="Gene3D" id="3.30.457.50">
    <property type="entry name" value="Chromosome segregation protein Spc25"/>
    <property type="match status" value="1"/>
</dbReference>
<name>A0A9Q1CIC5_HOLLE</name>
<dbReference type="InterPro" id="IPR013255">
    <property type="entry name" value="Spc25_C"/>
</dbReference>
<organism evidence="14 15">
    <name type="scientific">Holothuria leucospilota</name>
    <name type="common">Black long sea cucumber</name>
    <name type="synonym">Mertensiothuria leucospilota</name>
    <dbReference type="NCBI Taxonomy" id="206669"/>
    <lineage>
        <taxon>Eukaryota</taxon>
        <taxon>Metazoa</taxon>
        <taxon>Echinodermata</taxon>
        <taxon>Eleutherozoa</taxon>
        <taxon>Echinozoa</taxon>
        <taxon>Holothuroidea</taxon>
        <taxon>Aspidochirotacea</taxon>
        <taxon>Aspidochirotida</taxon>
        <taxon>Holothuriidae</taxon>
        <taxon>Holothuria</taxon>
    </lineage>
</organism>
<keyword evidence="8 11" id="KW-0131">Cell cycle</keyword>
<dbReference type="InterPro" id="IPR045143">
    <property type="entry name" value="Spc25"/>
</dbReference>
<keyword evidence="5 11" id="KW-0132">Cell division</keyword>
<comment type="caution">
    <text evidence="14">The sequence shown here is derived from an EMBL/GenBank/DDBJ whole genome shotgun (WGS) entry which is preliminary data.</text>
</comment>
<evidence type="ECO:0000256" key="7">
    <source>
        <dbReference type="ARBA" id="ARBA00023054"/>
    </source>
</evidence>
<keyword evidence="15" id="KW-1185">Reference proteome</keyword>
<dbReference type="OrthoDB" id="6353017at2759"/>
<keyword evidence="6 11" id="KW-0498">Mitosis</keyword>
<keyword evidence="9 11" id="KW-0137">Centromere</keyword>
<dbReference type="Proteomes" id="UP001152320">
    <property type="component" value="Chromosome 3"/>
</dbReference>
<evidence type="ECO:0000256" key="5">
    <source>
        <dbReference type="ARBA" id="ARBA00022618"/>
    </source>
</evidence>
<dbReference type="CDD" id="cd23784">
    <property type="entry name" value="RWD_Spc25"/>
    <property type="match status" value="1"/>
</dbReference>
<proteinExistence type="inferred from homology"/>
<dbReference type="PANTHER" id="PTHR14281:SF0">
    <property type="entry name" value="KINETOCHORE PROTEIN SPC25"/>
    <property type="match status" value="1"/>
</dbReference>
<keyword evidence="11" id="KW-0995">Kinetochore</keyword>
<evidence type="ECO:0000256" key="1">
    <source>
        <dbReference type="ARBA" id="ARBA00004584"/>
    </source>
</evidence>
<evidence type="ECO:0000256" key="12">
    <source>
        <dbReference type="SAM" id="Coils"/>
    </source>
</evidence>
<accession>A0A9Q1CIC5</accession>
<dbReference type="Pfam" id="PF08234">
    <property type="entry name" value="Spindle_Spc25"/>
    <property type="match status" value="1"/>
</dbReference>
<evidence type="ECO:0000256" key="8">
    <source>
        <dbReference type="ARBA" id="ARBA00023306"/>
    </source>
</evidence>
<comment type="subunit">
    <text evidence="10">Component of the NDC80 complex, which is composed of ndc80, cdca1, spbc24 and spbc25. The NDC80 complex interacts with mis12 and zwint.</text>
</comment>
<dbReference type="GO" id="GO:0005634">
    <property type="term" value="C:nucleus"/>
    <property type="evidence" value="ECO:0007669"/>
    <property type="project" value="UniProtKB-SubCell"/>
</dbReference>
<evidence type="ECO:0000313" key="14">
    <source>
        <dbReference type="EMBL" id="KAJ8045230.1"/>
    </source>
</evidence>
<gene>
    <name evidence="14" type="ORF">HOLleu_08192</name>
</gene>
<keyword evidence="11" id="KW-0539">Nucleus</keyword>
<evidence type="ECO:0000313" key="15">
    <source>
        <dbReference type="Proteomes" id="UP001152320"/>
    </source>
</evidence>
<evidence type="ECO:0000259" key="13">
    <source>
        <dbReference type="Pfam" id="PF08234"/>
    </source>
</evidence>
<evidence type="ECO:0000256" key="9">
    <source>
        <dbReference type="ARBA" id="ARBA00023328"/>
    </source>
</evidence>
<reference evidence="14" key="1">
    <citation type="submission" date="2021-10" db="EMBL/GenBank/DDBJ databases">
        <title>Tropical sea cucumber genome reveals ecological adaptation and Cuvierian tubules defense mechanism.</title>
        <authorList>
            <person name="Chen T."/>
        </authorList>
    </citation>
    <scope>NUCLEOTIDE SEQUENCE</scope>
    <source>
        <strain evidence="14">Nanhai2018</strain>
        <tissue evidence="14">Muscle</tissue>
    </source>
</reference>
<evidence type="ECO:0000256" key="11">
    <source>
        <dbReference type="RuleBase" id="RU367150"/>
    </source>
</evidence>
<evidence type="ECO:0000256" key="10">
    <source>
        <dbReference type="ARBA" id="ARBA00065771"/>
    </source>
</evidence>
<dbReference type="AlphaFoldDB" id="A0A9Q1CIC5"/>
<keyword evidence="7 12" id="KW-0175">Coiled coil</keyword>
<dbReference type="FunFam" id="3.30.457.50:FF:000001">
    <property type="entry name" value="Probable kinetochore protein spc25"/>
    <property type="match status" value="1"/>
</dbReference>
<keyword evidence="4 11" id="KW-0158">Chromosome</keyword>
<dbReference type="GO" id="GO:0007059">
    <property type="term" value="P:chromosome segregation"/>
    <property type="evidence" value="ECO:0007669"/>
    <property type="project" value="InterPro"/>
</dbReference>